<feature type="region of interest" description="Disordered" evidence="1">
    <location>
        <begin position="1"/>
        <end position="26"/>
    </location>
</feature>
<protein>
    <submittedName>
        <fullName evidence="2">Uncharacterized protein</fullName>
    </submittedName>
</protein>
<reference evidence="2 3" key="1">
    <citation type="submission" date="2020-08" db="EMBL/GenBank/DDBJ databases">
        <title>Sequencing the genomes of 1000 actinobacteria strains.</title>
        <authorList>
            <person name="Klenk H.-P."/>
        </authorList>
    </citation>
    <scope>NUCLEOTIDE SEQUENCE [LARGE SCALE GENOMIC DNA]</scope>
    <source>
        <strain evidence="2 3">DSM 43851</strain>
    </source>
</reference>
<evidence type="ECO:0000313" key="2">
    <source>
        <dbReference type="EMBL" id="MBB5889689.1"/>
    </source>
</evidence>
<accession>A0A7W9NES4</accession>
<sequence>MGAQALLHRKGGASRHPGDRPRGERCVDSVRRRRPPACCFFDRDLQGNATGRFSDLRSATAPTNKDDHMRNISSAVAVSVLALSLSACATTSQMDAHRTATIHGVVALTDSHGGAWLTQNSVTDGASCAVTQDLIPGFNGGTRAFPGDAQVVVKNQSDTTLGAVALDSPKSGIVRHAPQSNTRYYCEFSWQIIVPAANLYSIEFPGATTQRFEANSVPPVVRLSIGNGAGFTPQGVG</sequence>
<gene>
    <name evidence="2" type="ORF">BJ998_000885</name>
</gene>
<proteinExistence type="predicted"/>
<dbReference type="EMBL" id="JACHIR010000001">
    <property type="protein sequence ID" value="MBB5889689.1"/>
    <property type="molecule type" value="Genomic_DNA"/>
</dbReference>
<dbReference type="Proteomes" id="UP000585638">
    <property type="component" value="Unassembled WGS sequence"/>
</dbReference>
<keyword evidence="3" id="KW-1185">Reference proteome</keyword>
<feature type="compositionally biased region" description="Basic and acidic residues" evidence="1">
    <location>
        <begin position="16"/>
        <end position="26"/>
    </location>
</feature>
<name>A0A7W9NES4_9PSEU</name>
<evidence type="ECO:0000313" key="3">
    <source>
        <dbReference type="Proteomes" id="UP000585638"/>
    </source>
</evidence>
<comment type="caution">
    <text evidence="2">The sequence shown here is derived from an EMBL/GenBank/DDBJ whole genome shotgun (WGS) entry which is preliminary data.</text>
</comment>
<evidence type="ECO:0000256" key="1">
    <source>
        <dbReference type="SAM" id="MobiDB-lite"/>
    </source>
</evidence>
<organism evidence="2 3">
    <name type="scientific">Kutzneria kofuensis</name>
    <dbReference type="NCBI Taxonomy" id="103725"/>
    <lineage>
        <taxon>Bacteria</taxon>
        <taxon>Bacillati</taxon>
        <taxon>Actinomycetota</taxon>
        <taxon>Actinomycetes</taxon>
        <taxon>Pseudonocardiales</taxon>
        <taxon>Pseudonocardiaceae</taxon>
        <taxon>Kutzneria</taxon>
    </lineage>
</organism>
<dbReference type="AlphaFoldDB" id="A0A7W9NES4"/>